<accession>A0A4Y7SVM5</accession>
<dbReference type="EMBL" id="QPFP01000052">
    <property type="protein sequence ID" value="TEB25926.1"/>
    <property type="molecule type" value="Genomic_DNA"/>
</dbReference>
<keyword evidence="4" id="KW-1185">Reference proteome</keyword>
<gene>
    <name evidence="3" type="ORF">FA13DRAFT_1737841</name>
</gene>
<organism evidence="3 4">
    <name type="scientific">Coprinellus micaceus</name>
    <name type="common">Glistening ink-cap mushroom</name>
    <name type="synonym">Coprinus micaceus</name>
    <dbReference type="NCBI Taxonomy" id="71717"/>
    <lineage>
        <taxon>Eukaryota</taxon>
        <taxon>Fungi</taxon>
        <taxon>Dikarya</taxon>
        <taxon>Basidiomycota</taxon>
        <taxon>Agaricomycotina</taxon>
        <taxon>Agaricomycetes</taxon>
        <taxon>Agaricomycetidae</taxon>
        <taxon>Agaricales</taxon>
        <taxon>Agaricineae</taxon>
        <taxon>Psathyrellaceae</taxon>
        <taxon>Coprinellus</taxon>
    </lineage>
</organism>
<feature type="compositionally biased region" description="Low complexity" evidence="1">
    <location>
        <begin position="48"/>
        <end position="58"/>
    </location>
</feature>
<dbReference type="Pfam" id="PF00646">
    <property type="entry name" value="F-box"/>
    <property type="match status" value="1"/>
</dbReference>
<dbReference type="PROSITE" id="PS50181">
    <property type="entry name" value="FBOX"/>
    <property type="match status" value="1"/>
</dbReference>
<protein>
    <recommendedName>
        <fullName evidence="2">F-box domain-containing protein</fullName>
    </recommendedName>
</protein>
<evidence type="ECO:0000259" key="2">
    <source>
        <dbReference type="PROSITE" id="PS50181"/>
    </source>
</evidence>
<evidence type="ECO:0000313" key="3">
    <source>
        <dbReference type="EMBL" id="TEB25926.1"/>
    </source>
</evidence>
<evidence type="ECO:0000313" key="4">
    <source>
        <dbReference type="Proteomes" id="UP000298030"/>
    </source>
</evidence>
<feature type="domain" description="F-box" evidence="2">
    <location>
        <begin position="104"/>
        <end position="154"/>
    </location>
</feature>
<dbReference type="OrthoDB" id="2322499at2759"/>
<dbReference type="InterPro" id="IPR036047">
    <property type="entry name" value="F-box-like_dom_sf"/>
</dbReference>
<evidence type="ECO:0000256" key="1">
    <source>
        <dbReference type="SAM" id="MobiDB-lite"/>
    </source>
</evidence>
<feature type="region of interest" description="Disordered" evidence="1">
    <location>
        <begin position="528"/>
        <end position="552"/>
    </location>
</feature>
<dbReference type="Proteomes" id="UP000298030">
    <property type="component" value="Unassembled WGS sequence"/>
</dbReference>
<proteinExistence type="predicted"/>
<feature type="region of interest" description="Disordered" evidence="1">
    <location>
        <begin position="1"/>
        <end position="81"/>
    </location>
</feature>
<dbReference type="InterPro" id="IPR001810">
    <property type="entry name" value="F-box_dom"/>
</dbReference>
<sequence>MVRTAATSRRRGPVEATRANPRRSARQPKAKEPSPTPAPVSKAKKAPKAVASTSKKPAQAPRKRQRKEDPPASPEEAVQTEEEAAALARAKVAWAKTKGRRGHLKMVVEMPFDLLLEVFGFLQPADLLHLSMTTKAMRSLVMDKTLALPLWKAAFDRVEPQPPACPEGLSLPQWANFLYARTCNNCNATTGLERAWGALVTLCKKCMLAEFSQKIPYSRDSSDLDSVLRELVTQKYLKRPGEYGRQTYFYRPDYEKHKAAIRELGKDKAKVQEYVDKEKQKNYLRGNLQWGGGGSSWEYKMKISKAADVDARRTGREQALLDRLDALGYTSVITRLPRHSRLTLPGFGGVKPLTDKEWNKLGPLLVDTLEELQKTFKGQDWKKMINSRTNTMVWVYLYYICQHRDKEPYAPQKRSLAFVEPFRTMIYDTDPETELEQKDFFKHLEEFPQILDAWREEADDVLIELFPQSTSEDAGSKKSKKGKAKEVAPDRSVLKLGTTIFTCKWCPEALTYPAVLSHNCLYRSPARNRTDEEEAEASTNEEAGEDEGMEDPNFRWNVGYNQVWFDEAASACATAVIKVLGEEPTTTTWEELDKVNKRVECVRCRKDKGLKRLVMDWRNAILHEFDKHGEDEDGNSDVAKWELLDDESLAIAYEKEKSVKKNSNVRPVEQTKRCCECEKLVLDENGKASFGRWGYAAPAPGATACPKGHDLTLEGATYDTAWAIPFKSTPYPVKIA</sequence>
<name>A0A4Y7SVM5_COPMI</name>
<comment type="caution">
    <text evidence="3">The sequence shown here is derived from an EMBL/GenBank/DDBJ whole genome shotgun (WGS) entry which is preliminary data.</text>
</comment>
<dbReference type="AlphaFoldDB" id="A0A4Y7SVM5"/>
<dbReference type="SUPFAM" id="SSF81383">
    <property type="entry name" value="F-box domain"/>
    <property type="match status" value="1"/>
</dbReference>
<reference evidence="3 4" key="1">
    <citation type="journal article" date="2019" name="Nat. Ecol. Evol.">
        <title>Megaphylogeny resolves global patterns of mushroom evolution.</title>
        <authorList>
            <person name="Varga T."/>
            <person name="Krizsan K."/>
            <person name="Foldi C."/>
            <person name="Dima B."/>
            <person name="Sanchez-Garcia M."/>
            <person name="Sanchez-Ramirez S."/>
            <person name="Szollosi G.J."/>
            <person name="Szarkandi J.G."/>
            <person name="Papp V."/>
            <person name="Albert L."/>
            <person name="Andreopoulos W."/>
            <person name="Angelini C."/>
            <person name="Antonin V."/>
            <person name="Barry K.W."/>
            <person name="Bougher N.L."/>
            <person name="Buchanan P."/>
            <person name="Buyck B."/>
            <person name="Bense V."/>
            <person name="Catcheside P."/>
            <person name="Chovatia M."/>
            <person name="Cooper J."/>
            <person name="Damon W."/>
            <person name="Desjardin D."/>
            <person name="Finy P."/>
            <person name="Geml J."/>
            <person name="Haridas S."/>
            <person name="Hughes K."/>
            <person name="Justo A."/>
            <person name="Karasinski D."/>
            <person name="Kautmanova I."/>
            <person name="Kiss B."/>
            <person name="Kocsube S."/>
            <person name="Kotiranta H."/>
            <person name="LaButti K.M."/>
            <person name="Lechner B.E."/>
            <person name="Liimatainen K."/>
            <person name="Lipzen A."/>
            <person name="Lukacs Z."/>
            <person name="Mihaltcheva S."/>
            <person name="Morgado L.N."/>
            <person name="Niskanen T."/>
            <person name="Noordeloos M.E."/>
            <person name="Ohm R.A."/>
            <person name="Ortiz-Santana B."/>
            <person name="Ovrebo C."/>
            <person name="Racz N."/>
            <person name="Riley R."/>
            <person name="Savchenko A."/>
            <person name="Shiryaev A."/>
            <person name="Soop K."/>
            <person name="Spirin V."/>
            <person name="Szebenyi C."/>
            <person name="Tomsovsky M."/>
            <person name="Tulloss R.E."/>
            <person name="Uehling J."/>
            <person name="Grigoriev I.V."/>
            <person name="Vagvolgyi C."/>
            <person name="Papp T."/>
            <person name="Martin F.M."/>
            <person name="Miettinen O."/>
            <person name="Hibbett D.S."/>
            <person name="Nagy L.G."/>
        </authorList>
    </citation>
    <scope>NUCLEOTIDE SEQUENCE [LARGE SCALE GENOMIC DNA]</scope>
    <source>
        <strain evidence="3 4">FP101781</strain>
    </source>
</reference>